<reference evidence="5" key="1">
    <citation type="submission" date="2021-02" db="EMBL/GenBank/DDBJ databases">
        <authorList>
            <person name="Nowell W R."/>
        </authorList>
    </citation>
    <scope>NUCLEOTIDE SEQUENCE</scope>
</reference>
<protein>
    <recommendedName>
        <fullName evidence="4">RRM domain-containing protein</fullName>
    </recommendedName>
</protein>
<dbReference type="Gene3D" id="3.30.70.330">
    <property type="match status" value="1"/>
</dbReference>
<dbReference type="SMART" id="SM00360">
    <property type="entry name" value="RRM"/>
    <property type="match status" value="1"/>
</dbReference>
<organism evidence="5 6">
    <name type="scientific">Adineta steineri</name>
    <dbReference type="NCBI Taxonomy" id="433720"/>
    <lineage>
        <taxon>Eukaryota</taxon>
        <taxon>Metazoa</taxon>
        <taxon>Spiralia</taxon>
        <taxon>Gnathifera</taxon>
        <taxon>Rotifera</taxon>
        <taxon>Eurotatoria</taxon>
        <taxon>Bdelloidea</taxon>
        <taxon>Adinetida</taxon>
        <taxon>Adinetidae</taxon>
        <taxon>Adineta</taxon>
    </lineage>
</organism>
<dbReference type="SUPFAM" id="SSF54928">
    <property type="entry name" value="RNA-binding domain, RBD"/>
    <property type="match status" value="1"/>
</dbReference>
<proteinExistence type="predicted"/>
<dbReference type="InterPro" id="IPR035979">
    <property type="entry name" value="RBD_domain_sf"/>
</dbReference>
<dbReference type="Pfam" id="PF00076">
    <property type="entry name" value="RRM_1"/>
    <property type="match status" value="1"/>
</dbReference>
<feature type="region of interest" description="Disordered" evidence="3">
    <location>
        <begin position="1"/>
        <end position="40"/>
    </location>
</feature>
<dbReference type="InterPro" id="IPR012677">
    <property type="entry name" value="Nucleotide-bd_a/b_plait_sf"/>
</dbReference>
<feature type="domain" description="RRM" evidence="4">
    <location>
        <begin position="44"/>
        <end position="121"/>
    </location>
</feature>
<feature type="compositionally biased region" description="Basic and acidic residues" evidence="3">
    <location>
        <begin position="1"/>
        <end position="11"/>
    </location>
</feature>
<keyword evidence="1 2" id="KW-0694">RNA-binding</keyword>
<gene>
    <name evidence="5" type="ORF">JYZ213_LOCUS45716</name>
</gene>
<dbReference type="AlphaFoldDB" id="A0A815W4F7"/>
<comment type="caution">
    <text evidence="5">The sequence shown here is derived from an EMBL/GenBank/DDBJ whole genome shotgun (WGS) entry which is preliminary data.</text>
</comment>
<dbReference type="PROSITE" id="PS50102">
    <property type="entry name" value="RRM"/>
    <property type="match status" value="1"/>
</dbReference>
<sequence>MPSRDSKRNQHDNYNTYGYANQRGGGGGGGGAPRNHVVPTEPPFTAYIGNAPDTMVQGDFENHLFVGLKIKQVRLVRDRQTDRFRGFAYVDFDDAESLRRAIELDGTCINDRSIRIDVAARPLGAIKSEGFRNK</sequence>
<dbReference type="Proteomes" id="UP000663845">
    <property type="component" value="Unassembled WGS sequence"/>
</dbReference>
<feature type="compositionally biased region" description="Gly residues" evidence="3">
    <location>
        <begin position="23"/>
        <end position="32"/>
    </location>
</feature>
<evidence type="ECO:0000313" key="6">
    <source>
        <dbReference type="Proteomes" id="UP000663845"/>
    </source>
</evidence>
<dbReference type="EMBL" id="CAJNOG010004415">
    <property type="protein sequence ID" value="CAF1541173.1"/>
    <property type="molecule type" value="Genomic_DNA"/>
</dbReference>
<dbReference type="PANTHER" id="PTHR23236:SF11">
    <property type="entry name" value="EUKARYOTIC TRANSLATION INITIATION FACTOR 4H"/>
    <property type="match status" value="1"/>
</dbReference>
<dbReference type="InterPro" id="IPR000504">
    <property type="entry name" value="RRM_dom"/>
</dbReference>
<evidence type="ECO:0000313" key="5">
    <source>
        <dbReference type="EMBL" id="CAF1541173.1"/>
    </source>
</evidence>
<name>A0A815W4F7_9BILA</name>
<evidence type="ECO:0000259" key="4">
    <source>
        <dbReference type="PROSITE" id="PS50102"/>
    </source>
</evidence>
<dbReference type="PANTHER" id="PTHR23236">
    <property type="entry name" value="EUKARYOTIC TRANSLATION INITIATION FACTOR 4B/4H"/>
    <property type="match status" value="1"/>
</dbReference>
<dbReference type="GO" id="GO:0003723">
    <property type="term" value="F:RNA binding"/>
    <property type="evidence" value="ECO:0007669"/>
    <property type="project" value="UniProtKB-UniRule"/>
</dbReference>
<accession>A0A815W4F7</accession>
<evidence type="ECO:0000256" key="3">
    <source>
        <dbReference type="SAM" id="MobiDB-lite"/>
    </source>
</evidence>
<feature type="non-terminal residue" evidence="5">
    <location>
        <position position="1"/>
    </location>
</feature>
<evidence type="ECO:0000256" key="2">
    <source>
        <dbReference type="PROSITE-ProRule" id="PRU00176"/>
    </source>
</evidence>
<evidence type="ECO:0000256" key="1">
    <source>
        <dbReference type="ARBA" id="ARBA00022884"/>
    </source>
</evidence>